<keyword evidence="1" id="KW-0472">Membrane</keyword>
<feature type="transmembrane region" description="Helical" evidence="1">
    <location>
        <begin position="21"/>
        <end position="45"/>
    </location>
</feature>
<protein>
    <submittedName>
        <fullName evidence="2">Uncharacterized protein</fullName>
    </submittedName>
</protein>
<gene>
    <name evidence="2" type="ORF">DFH07DRAFT_295314</name>
</gene>
<dbReference type="EMBL" id="JARJLG010000264">
    <property type="protein sequence ID" value="KAJ7721837.1"/>
    <property type="molecule type" value="Genomic_DNA"/>
</dbReference>
<name>A0AAD7HJ17_9AGAR</name>
<evidence type="ECO:0000313" key="2">
    <source>
        <dbReference type="EMBL" id="KAJ7721837.1"/>
    </source>
</evidence>
<sequence length="148" mass="16320">MVFGCAREERVVYRAYPPLRFILVLMTVIGPANSALLVLEVSSAFPFPARPSRSSAASRYLGARCSWISRHPPFFSFVRTNIYTRIRGNTRPLRSTLYALPLLWAGSPPDVDAQPRFARLSKDLGTHCHRDAVPGGLAWVVGGECGMG</sequence>
<proteinExistence type="predicted"/>
<evidence type="ECO:0000313" key="3">
    <source>
        <dbReference type="Proteomes" id="UP001215280"/>
    </source>
</evidence>
<dbReference type="Proteomes" id="UP001215280">
    <property type="component" value="Unassembled WGS sequence"/>
</dbReference>
<evidence type="ECO:0000256" key="1">
    <source>
        <dbReference type="SAM" id="Phobius"/>
    </source>
</evidence>
<organism evidence="2 3">
    <name type="scientific">Mycena maculata</name>
    <dbReference type="NCBI Taxonomy" id="230809"/>
    <lineage>
        <taxon>Eukaryota</taxon>
        <taxon>Fungi</taxon>
        <taxon>Dikarya</taxon>
        <taxon>Basidiomycota</taxon>
        <taxon>Agaricomycotina</taxon>
        <taxon>Agaricomycetes</taxon>
        <taxon>Agaricomycetidae</taxon>
        <taxon>Agaricales</taxon>
        <taxon>Marasmiineae</taxon>
        <taxon>Mycenaceae</taxon>
        <taxon>Mycena</taxon>
    </lineage>
</organism>
<keyword evidence="1" id="KW-1133">Transmembrane helix</keyword>
<reference evidence="2" key="1">
    <citation type="submission" date="2023-03" db="EMBL/GenBank/DDBJ databases">
        <title>Massive genome expansion in bonnet fungi (Mycena s.s.) driven by repeated elements and novel gene families across ecological guilds.</title>
        <authorList>
            <consortium name="Lawrence Berkeley National Laboratory"/>
            <person name="Harder C.B."/>
            <person name="Miyauchi S."/>
            <person name="Viragh M."/>
            <person name="Kuo A."/>
            <person name="Thoen E."/>
            <person name="Andreopoulos B."/>
            <person name="Lu D."/>
            <person name="Skrede I."/>
            <person name="Drula E."/>
            <person name="Henrissat B."/>
            <person name="Morin E."/>
            <person name="Kohler A."/>
            <person name="Barry K."/>
            <person name="LaButti K."/>
            <person name="Morin E."/>
            <person name="Salamov A."/>
            <person name="Lipzen A."/>
            <person name="Mereny Z."/>
            <person name="Hegedus B."/>
            <person name="Baldrian P."/>
            <person name="Stursova M."/>
            <person name="Weitz H."/>
            <person name="Taylor A."/>
            <person name="Grigoriev I.V."/>
            <person name="Nagy L.G."/>
            <person name="Martin F."/>
            <person name="Kauserud H."/>
        </authorList>
    </citation>
    <scope>NUCLEOTIDE SEQUENCE</scope>
    <source>
        <strain evidence="2">CBHHK188m</strain>
    </source>
</reference>
<keyword evidence="1" id="KW-0812">Transmembrane</keyword>
<comment type="caution">
    <text evidence="2">The sequence shown here is derived from an EMBL/GenBank/DDBJ whole genome shotgun (WGS) entry which is preliminary data.</text>
</comment>
<accession>A0AAD7HJ17</accession>
<dbReference type="AlphaFoldDB" id="A0AAD7HJ17"/>
<keyword evidence="3" id="KW-1185">Reference proteome</keyword>